<feature type="compositionally biased region" description="Basic and acidic residues" evidence="5">
    <location>
        <begin position="329"/>
        <end position="338"/>
    </location>
</feature>
<dbReference type="SMART" id="SM00033">
    <property type="entry name" value="CH"/>
    <property type="match status" value="1"/>
</dbReference>
<dbReference type="Gene3D" id="1.10.418.10">
    <property type="entry name" value="Calponin-like domain"/>
    <property type="match status" value="1"/>
</dbReference>
<evidence type="ECO:0000313" key="7">
    <source>
        <dbReference type="Ensembl" id="ENSPCOP00000009795.1"/>
    </source>
</evidence>
<keyword evidence="2 4" id="KW-0175">Coiled coil</keyword>
<comment type="similarity">
    <text evidence="3">Belongs to the smoothelin family.</text>
</comment>
<feature type="region of interest" description="Disordered" evidence="5">
    <location>
        <begin position="132"/>
        <end position="437"/>
    </location>
</feature>
<keyword evidence="8" id="KW-1185">Reference proteome</keyword>
<dbReference type="PROSITE" id="PS50021">
    <property type="entry name" value="CH"/>
    <property type="match status" value="1"/>
</dbReference>
<dbReference type="GeneID" id="105821291"/>
<evidence type="ECO:0000256" key="4">
    <source>
        <dbReference type="SAM" id="Coils"/>
    </source>
</evidence>
<feature type="compositionally biased region" description="Polar residues" evidence="5">
    <location>
        <begin position="296"/>
        <end position="317"/>
    </location>
</feature>
<evidence type="ECO:0000256" key="3">
    <source>
        <dbReference type="ARBA" id="ARBA00061655"/>
    </source>
</evidence>
<dbReference type="PANTHER" id="PTHR23167">
    <property type="entry name" value="CALPONIN HOMOLOGY DOMAIN-CONTAINING PROTEIN DDB_G0272472-RELATED"/>
    <property type="match status" value="1"/>
</dbReference>
<feature type="compositionally biased region" description="Basic and acidic residues" evidence="5">
    <location>
        <begin position="739"/>
        <end position="751"/>
    </location>
</feature>
<dbReference type="Pfam" id="PF00307">
    <property type="entry name" value="CH"/>
    <property type="match status" value="1"/>
</dbReference>
<dbReference type="InterPro" id="IPR036872">
    <property type="entry name" value="CH_dom_sf"/>
</dbReference>
<feature type="compositionally biased region" description="Polar residues" evidence="5">
    <location>
        <begin position="677"/>
        <end position="690"/>
    </location>
</feature>
<feature type="compositionally biased region" description="Polar residues" evidence="5">
    <location>
        <begin position="173"/>
        <end position="188"/>
    </location>
</feature>
<dbReference type="CDD" id="cd21259">
    <property type="entry name" value="CH_SMTNB"/>
    <property type="match status" value="1"/>
</dbReference>
<dbReference type="InterPro" id="IPR050540">
    <property type="entry name" value="F-actin_Monoox_Mical"/>
</dbReference>
<feature type="compositionally biased region" description="Low complexity" evidence="5">
    <location>
        <begin position="367"/>
        <end position="392"/>
    </location>
</feature>
<dbReference type="AlphaFoldDB" id="A0A2K6F731"/>
<dbReference type="RefSeq" id="XP_012513429.1">
    <property type="nucleotide sequence ID" value="XM_012657975.1"/>
</dbReference>
<dbReference type="Proteomes" id="UP000233160">
    <property type="component" value="Unassembled WGS sequence"/>
</dbReference>
<accession>A0A2K6F731</accession>
<dbReference type="Pfam" id="PF12510">
    <property type="entry name" value="Smoothelin"/>
    <property type="match status" value="3"/>
</dbReference>
<feature type="compositionally biased region" description="Basic and acidic residues" evidence="5">
    <location>
        <begin position="767"/>
        <end position="776"/>
    </location>
</feature>
<dbReference type="InterPro" id="IPR022189">
    <property type="entry name" value="SMTN"/>
</dbReference>
<dbReference type="CTD" id="6525"/>
<dbReference type="KEGG" id="pcoq:105821291"/>
<evidence type="ECO:0000256" key="1">
    <source>
        <dbReference type="ARBA" id="ARBA00022553"/>
    </source>
</evidence>
<dbReference type="InterPro" id="IPR001715">
    <property type="entry name" value="CH_dom"/>
</dbReference>
<feature type="region of interest" description="Disordered" evidence="5">
    <location>
        <begin position="529"/>
        <end position="578"/>
    </location>
</feature>
<dbReference type="SUPFAM" id="SSF47576">
    <property type="entry name" value="Calponin-homology domain, CH-domain"/>
    <property type="match status" value="1"/>
</dbReference>
<feature type="compositionally biased region" description="Low complexity" evidence="5">
    <location>
        <begin position="193"/>
        <end position="213"/>
    </location>
</feature>
<organism evidence="7 8">
    <name type="scientific">Propithecus coquereli</name>
    <name type="common">Coquerel's sifaka</name>
    <name type="synonym">Propithecus verreauxi coquereli</name>
    <dbReference type="NCBI Taxonomy" id="379532"/>
    <lineage>
        <taxon>Eukaryota</taxon>
        <taxon>Metazoa</taxon>
        <taxon>Chordata</taxon>
        <taxon>Craniata</taxon>
        <taxon>Vertebrata</taxon>
        <taxon>Euteleostomi</taxon>
        <taxon>Mammalia</taxon>
        <taxon>Eutheria</taxon>
        <taxon>Euarchontoglires</taxon>
        <taxon>Primates</taxon>
        <taxon>Strepsirrhini</taxon>
        <taxon>Lemuriformes</taxon>
        <taxon>Indriidae</taxon>
        <taxon>Propithecus</taxon>
    </lineage>
</organism>
<evidence type="ECO:0000256" key="5">
    <source>
        <dbReference type="SAM" id="MobiDB-lite"/>
    </source>
</evidence>
<keyword evidence="1" id="KW-0597">Phosphoprotein</keyword>
<dbReference type="RefSeq" id="XP_012513430.1">
    <property type="nucleotide sequence ID" value="XM_012657976.1"/>
</dbReference>
<gene>
    <name evidence="7" type="primary">SMTN</name>
</gene>
<feature type="compositionally biased region" description="Basic and acidic residues" evidence="5">
    <location>
        <begin position="141"/>
        <end position="158"/>
    </location>
</feature>
<evidence type="ECO:0000256" key="2">
    <source>
        <dbReference type="ARBA" id="ARBA00023054"/>
    </source>
</evidence>
<feature type="domain" description="Calponin-homology (CH)" evidence="6">
    <location>
        <begin position="800"/>
        <end position="906"/>
    </location>
</feature>
<feature type="region of interest" description="Disordered" evidence="5">
    <location>
        <begin position="618"/>
        <end position="794"/>
    </location>
</feature>
<feature type="compositionally biased region" description="Low complexity" evidence="5">
    <location>
        <begin position="702"/>
        <end position="721"/>
    </location>
</feature>
<dbReference type="PANTHER" id="PTHR23167:SF52">
    <property type="entry name" value="SMOOTHELIN"/>
    <property type="match status" value="1"/>
</dbReference>
<evidence type="ECO:0000313" key="8">
    <source>
        <dbReference type="Proteomes" id="UP000233160"/>
    </source>
</evidence>
<dbReference type="Ensembl" id="ENSPCOT00000020367.1">
    <property type="protein sequence ID" value="ENSPCOP00000009795.1"/>
    <property type="gene ID" value="ENSPCOG00000016303.1"/>
</dbReference>
<feature type="compositionally biased region" description="Basic and acidic residues" evidence="5">
    <location>
        <begin position="618"/>
        <end position="641"/>
    </location>
</feature>
<dbReference type="GeneTree" id="ENSGT00940000161655"/>
<dbReference type="OrthoDB" id="10017054at2759"/>
<dbReference type="FunFam" id="1.10.418.10:FF:000009">
    <property type="entry name" value="smoothelin isoform X2"/>
    <property type="match status" value="1"/>
</dbReference>
<name>A0A2K6F731_PROCO</name>
<proteinExistence type="inferred from homology"/>
<evidence type="ECO:0000259" key="6">
    <source>
        <dbReference type="PROSITE" id="PS50021"/>
    </source>
</evidence>
<feature type="compositionally biased region" description="Polar residues" evidence="5">
    <location>
        <begin position="399"/>
        <end position="409"/>
    </location>
</feature>
<reference evidence="7" key="2">
    <citation type="submission" date="2025-09" db="UniProtKB">
        <authorList>
            <consortium name="Ensembl"/>
        </authorList>
    </citation>
    <scope>IDENTIFICATION</scope>
</reference>
<feature type="compositionally biased region" description="Pro residues" evidence="5">
    <location>
        <begin position="233"/>
        <end position="255"/>
    </location>
</feature>
<feature type="coiled-coil region" evidence="4">
    <location>
        <begin position="30"/>
        <end position="59"/>
    </location>
</feature>
<sequence>MADEALAGLDEGALRKLLEVTADLAERRRIRSAIRELQRQELEREEEALASKRFRAERQDNKENWLHSQQREAEQRAALARLAGRLESISDVEELTTLLRSAGEYEERKLIRAAIRRVRAQEIEAATLAGRLCSGHPNSGLREDSKGRAARRLERCEVPEQEEREQQAEVPESTPTPEGTSHDVTTVTLLLRAPPGGAPSSSASPNSSPTTASPEPPLEPAKAHCPAVEAPGSPEPPPSPPKATSPDPQESPAPPSTQRQVVNKLLPGPTEPPAAQSPTRGPSDTKRADLAGSRPCQRSLSVLTPRQPAQNRESTPLASGPSPFQRAGSVRDRVRKFTSDSPLAAGLQDGPPRSALGSLTPTRLLGPSLASTTPASSSSGSSSHSPSDTSSRFSKEQRGTAQPLAQLQSCPREDSPGGRGLAARSLENGAGGAMARSEEPGVLLPVAVGTAEPGGNMKTTFTIEIKDGRGQASTGRVLLPTGNQRAELTLGLRAPPTLLSTSSGGKNTITHVSGPGTLARLGSVTHVTSFSHASPGGRGGCSIKMEPEPAEPPSAAPSEAANGAEQTRADKAPGGRSPLSAEELMAIEDEGVLDKMLDQTTDFEERKLIRAALRELRQRKRDQRDKERERRLQEARARPGDSRGNTATETTTRHSQRAADGSAVSTVTKTERLVHSNDGTRTARTTTVESSFVRRSENGSGSTMMQTKTFSSSSSSKKMGSIFDREDQASPRPGSLAALEKRQAEKKKEMMKAQSLPKTSASQARKAMIEKLEKESAAGSPGGPRTAVQRSTSFGVPNANSIKQMLLDWCRAKTRGYEHVDIQNFSSSWSDGMAFCALVHNFFPEAFDYGQLSPQNRRQNFEVAFSSAETHADCPQLLDTEDMVRLREPDWKCVYTYIQEFYRCLVQKGLVKTKKS</sequence>
<reference evidence="7" key="1">
    <citation type="submission" date="2025-08" db="UniProtKB">
        <authorList>
            <consortium name="Ensembl"/>
        </authorList>
    </citation>
    <scope>IDENTIFICATION</scope>
</reference>
<protein>
    <submittedName>
        <fullName evidence="7">Smoothelin</fullName>
    </submittedName>
</protein>